<gene>
    <name evidence="2" type="ORF">Rai3103_08420</name>
</gene>
<proteinExistence type="predicted"/>
<feature type="domain" description="Hemerythrin-like" evidence="1">
    <location>
        <begin position="17"/>
        <end position="142"/>
    </location>
</feature>
<reference evidence="2 3" key="1">
    <citation type="submission" date="2019-10" db="EMBL/GenBank/DDBJ databases">
        <title>Genomic analysis of Raineyella sp. CBA3103.</title>
        <authorList>
            <person name="Roh S.W."/>
        </authorList>
    </citation>
    <scope>NUCLEOTIDE SEQUENCE [LARGE SCALE GENOMIC DNA]</scope>
    <source>
        <strain evidence="2 3">CBA3103</strain>
    </source>
</reference>
<dbReference type="InterPro" id="IPR012312">
    <property type="entry name" value="Hemerythrin-like"/>
</dbReference>
<evidence type="ECO:0000313" key="2">
    <source>
        <dbReference type="EMBL" id="QGF23692.1"/>
    </source>
</evidence>
<protein>
    <recommendedName>
        <fullName evidence="1">Hemerythrin-like domain-containing protein</fullName>
    </recommendedName>
</protein>
<dbReference type="Proteomes" id="UP000386847">
    <property type="component" value="Chromosome"/>
</dbReference>
<evidence type="ECO:0000313" key="3">
    <source>
        <dbReference type="Proteomes" id="UP000386847"/>
    </source>
</evidence>
<dbReference type="KEGG" id="rain:Rai3103_08420"/>
<dbReference type="AlphaFoldDB" id="A0A5Q2F9W4"/>
<name>A0A5Q2F9W4_9ACTN</name>
<sequence length="241" mass="26784">MTIDPSGPADTRSMTIAHSAMRRTLVRARVVLGTPETLTPQRRRAVGFELQWLVGFILHHHAGEDREIYPHLPVEDPSARDLIRRMGEEHHAIHPPMEALTEVAARFADGQAPAPEVLTAITAFEVPLLPHLAREEREAMPLVSRSVTQAQWHQMELRAWVDDLGPAQRAAYGLWLVDSQTPEDTAIIMANVSKVQEVALKAVFGGTYRRRRRRAWGGTAADAVPALSIEQQAAWPTLVSP</sequence>
<evidence type="ECO:0000259" key="1">
    <source>
        <dbReference type="Pfam" id="PF01814"/>
    </source>
</evidence>
<accession>A0A5Q2F9W4</accession>
<keyword evidence="3" id="KW-1185">Reference proteome</keyword>
<dbReference type="Gene3D" id="1.20.120.520">
    <property type="entry name" value="nmb1532 protein domain like"/>
    <property type="match status" value="1"/>
</dbReference>
<dbReference type="Pfam" id="PF01814">
    <property type="entry name" value="Hemerythrin"/>
    <property type="match status" value="1"/>
</dbReference>
<dbReference type="CDD" id="cd12108">
    <property type="entry name" value="Hr-like"/>
    <property type="match status" value="1"/>
</dbReference>
<organism evidence="2 3">
    <name type="scientific">Raineyella fluvialis</name>
    <dbReference type="NCBI Taxonomy" id="2662261"/>
    <lineage>
        <taxon>Bacteria</taxon>
        <taxon>Bacillati</taxon>
        <taxon>Actinomycetota</taxon>
        <taxon>Actinomycetes</taxon>
        <taxon>Propionibacteriales</taxon>
        <taxon>Propionibacteriaceae</taxon>
        <taxon>Raineyella</taxon>
    </lineage>
</organism>
<dbReference type="EMBL" id="CP045725">
    <property type="protein sequence ID" value="QGF23692.1"/>
    <property type="molecule type" value="Genomic_DNA"/>
</dbReference>